<evidence type="ECO:0000313" key="1">
    <source>
        <dbReference type="EMBL" id="GAI30139.1"/>
    </source>
</evidence>
<proteinExistence type="predicted"/>
<feature type="non-terminal residue" evidence="1">
    <location>
        <position position="1"/>
    </location>
</feature>
<protein>
    <submittedName>
        <fullName evidence="1">Uncharacterized protein</fullName>
    </submittedName>
</protein>
<dbReference type="AlphaFoldDB" id="X1PGW7"/>
<organism evidence="1">
    <name type="scientific">marine sediment metagenome</name>
    <dbReference type="NCBI Taxonomy" id="412755"/>
    <lineage>
        <taxon>unclassified sequences</taxon>
        <taxon>metagenomes</taxon>
        <taxon>ecological metagenomes</taxon>
    </lineage>
</organism>
<comment type="caution">
    <text evidence="1">The sequence shown here is derived from an EMBL/GenBank/DDBJ whole genome shotgun (WGS) entry which is preliminary data.</text>
</comment>
<gene>
    <name evidence="1" type="ORF">S06H3_25004</name>
</gene>
<sequence length="82" mass="9132">QTPPEPLNSKDYELTSDTFGISFLDEDLDWEASFGLNPPVLVHRNKNSSGIFSSRSARWGGNKLEPKFAESVFSETVNTVEP</sequence>
<feature type="non-terminal residue" evidence="1">
    <location>
        <position position="82"/>
    </location>
</feature>
<dbReference type="EMBL" id="BARV01014191">
    <property type="protein sequence ID" value="GAI30139.1"/>
    <property type="molecule type" value="Genomic_DNA"/>
</dbReference>
<accession>X1PGW7</accession>
<name>X1PGW7_9ZZZZ</name>
<reference evidence="1" key="1">
    <citation type="journal article" date="2014" name="Front. Microbiol.">
        <title>High frequency of phylogenetically diverse reductive dehalogenase-homologous genes in deep subseafloor sedimentary metagenomes.</title>
        <authorList>
            <person name="Kawai M."/>
            <person name="Futagami T."/>
            <person name="Toyoda A."/>
            <person name="Takaki Y."/>
            <person name="Nishi S."/>
            <person name="Hori S."/>
            <person name="Arai W."/>
            <person name="Tsubouchi T."/>
            <person name="Morono Y."/>
            <person name="Uchiyama I."/>
            <person name="Ito T."/>
            <person name="Fujiyama A."/>
            <person name="Inagaki F."/>
            <person name="Takami H."/>
        </authorList>
    </citation>
    <scope>NUCLEOTIDE SEQUENCE</scope>
    <source>
        <strain evidence="1">Expedition CK06-06</strain>
    </source>
</reference>